<name>A0A8J3CYL2_9BACT</name>
<reference evidence="1" key="2">
    <citation type="submission" date="2020-09" db="EMBL/GenBank/DDBJ databases">
        <authorList>
            <person name="Sun Q."/>
            <person name="Kim S."/>
        </authorList>
    </citation>
    <scope>NUCLEOTIDE SEQUENCE</scope>
    <source>
        <strain evidence="1">KCTC 23224</strain>
    </source>
</reference>
<evidence type="ECO:0000313" key="2">
    <source>
        <dbReference type="Proteomes" id="UP000642809"/>
    </source>
</evidence>
<protein>
    <submittedName>
        <fullName evidence="1">Uncharacterized protein</fullName>
    </submittedName>
</protein>
<comment type="caution">
    <text evidence="1">The sequence shown here is derived from an EMBL/GenBank/DDBJ whole genome shotgun (WGS) entry which is preliminary data.</text>
</comment>
<gene>
    <name evidence="1" type="ORF">GCM10008106_20690</name>
</gene>
<accession>A0A8J3CYL2</accession>
<keyword evidence="2" id="KW-1185">Reference proteome</keyword>
<dbReference type="AlphaFoldDB" id="A0A8J3CYL2"/>
<reference evidence="1" key="1">
    <citation type="journal article" date="2014" name="Int. J. Syst. Evol. Microbiol.">
        <title>Complete genome sequence of Corynebacterium casei LMG S-19264T (=DSM 44701T), isolated from a smear-ripened cheese.</title>
        <authorList>
            <consortium name="US DOE Joint Genome Institute (JGI-PGF)"/>
            <person name="Walter F."/>
            <person name="Albersmeier A."/>
            <person name="Kalinowski J."/>
            <person name="Ruckert C."/>
        </authorList>
    </citation>
    <scope>NUCLEOTIDE SEQUENCE</scope>
    <source>
        <strain evidence="1">KCTC 23224</strain>
    </source>
</reference>
<proteinExistence type="predicted"/>
<dbReference type="EMBL" id="BMYF01000011">
    <property type="protein sequence ID" value="GHB39337.1"/>
    <property type="molecule type" value="Genomic_DNA"/>
</dbReference>
<dbReference type="Proteomes" id="UP000642809">
    <property type="component" value="Unassembled WGS sequence"/>
</dbReference>
<evidence type="ECO:0000313" key="1">
    <source>
        <dbReference type="EMBL" id="GHB39337.1"/>
    </source>
</evidence>
<organism evidence="1 2">
    <name type="scientific">Mongoliitalea lutea</name>
    <dbReference type="NCBI Taxonomy" id="849756"/>
    <lineage>
        <taxon>Bacteria</taxon>
        <taxon>Pseudomonadati</taxon>
        <taxon>Bacteroidota</taxon>
        <taxon>Cytophagia</taxon>
        <taxon>Cytophagales</taxon>
        <taxon>Cyclobacteriaceae</taxon>
        <taxon>Mongoliitalea</taxon>
    </lineage>
</organism>
<sequence>MPEDLVSKNCKLAFNPTTKELWIVEKGTPALIPTLNYVFSLLTFERSGLCANALLVINIKINNV</sequence>